<evidence type="ECO:0000313" key="3">
    <source>
        <dbReference type="RefSeq" id="XP_072855661.1"/>
    </source>
</evidence>
<feature type="region of interest" description="Disordered" evidence="1">
    <location>
        <begin position="1"/>
        <end position="26"/>
    </location>
</feature>
<evidence type="ECO:0000313" key="2">
    <source>
        <dbReference type="Proteomes" id="UP001652642"/>
    </source>
</evidence>
<feature type="compositionally biased region" description="Basic and acidic residues" evidence="1">
    <location>
        <begin position="155"/>
        <end position="168"/>
    </location>
</feature>
<feature type="region of interest" description="Disordered" evidence="1">
    <location>
        <begin position="226"/>
        <end position="255"/>
    </location>
</feature>
<accession>A0ABM5GDD0</accession>
<dbReference type="RefSeq" id="XP_072855661.1">
    <property type="nucleotide sequence ID" value="XM_072999560.1"/>
</dbReference>
<sequence>MVTYEQGFRNRIFHQHQQSSKDGAPSHVRANVLNYPVPSDLREVGPPPPPGPSCVFSAARVTEGGGRGGKASKRAGVCYRGQLPPSRFPDPLRLTRRRPQEEQQQQQLGSPAHHPAPVTAGHGSSSPPLRLRHRAAAPVSAARTGERLSAGGRAKGGEGERPGRKERNPQAGGSAELLRAGSGPKTILQRPTPGSLPRSAARSDAKPSPPLFVIVVTLFRRKARWESHRAGRARGKRIAEPQRTAGGSQDRASRGVSFSGMDARREGALFPLRNAGTITEREMAERPGRAGLLEVRRLKVFQVENTQKWRTIPFFWGHPGTVQLGELNSQLLAPSELK</sequence>
<evidence type="ECO:0000256" key="1">
    <source>
        <dbReference type="SAM" id="MobiDB-lite"/>
    </source>
</evidence>
<proteinExistence type="predicted"/>
<organism evidence="2 3">
    <name type="scientific">Pogona vitticeps</name>
    <name type="common">central bearded dragon</name>
    <dbReference type="NCBI Taxonomy" id="103695"/>
    <lineage>
        <taxon>Eukaryota</taxon>
        <taxon>Metazoa</taxon>
        <taxon>Chordata</taxon>
        <taxon>Craniata</taxon>
        <taxon>Vertebrata</taxon>
        <taxon>Euteleostomi</taxon>
        <taxon>Lepidosauria</taxon>
        <taxon>Squamata</taxon>
        <taxon>Bifurcata</taxon>
        <taxon>Unidentata</taxon>
        <taxon>Episquamata</taxon>
        <taxon>Toxicofera</taxon>
        <taxon>Iguania</taxon>
        <taxon>Acrodonta</taxon>
        <taxon>Agamidae</taxon>
        <taxon>Amphibolurinae</taxon>
        <taxon>Pogona</taxon>
    </lineage>
</organism>
<feature type="region of interest" description="Disordered" evidence="1">
    <location>
        <begin position="62"/>
        <end position="206"/>
    </location>
</feature>
<gene>
    <name evidence="3" type="primary">LOC110080236</name>
</gene>
<dbReference type="GeneID" id="110080236"/>
<protein>
    <submittedName>
        <fullName evidence="3">Uncharacterized protein</fullName>
    </submittedName>
</protein>
<dbReference type="Proteomes" id="UP001652642">
    <property type="component" value="Chromosome 4"/>
</dbReference>
<reference evidence="3" key="1">
    <citation type="submission" date="2025-08" db="UniProtKB">
        <authorList>
            <consortium name="RefSeq"/>
        </authorList>
    </citation>
    <scope>IDENTIFICATION</scope>
</reference>
<name>A0ABM5GDD0_9SAUR</name>
<keyword evidence="2" id="KW-1185">Reference proteome</keyword>